<evidence type="ECO:0000256" key="1">
    <source>
        <dbReference type="SAM" id="MobiDB-lite"/>
    </source>
</evidence>
<feature type="region of interest" description="Disordered" evidence="1">
    <location>
        <begin position="82"/>
        <end position="105"/>
    </location>
</feature>
<gene>
    <name evidence="2" type="ORF">BC936DRAFT_147599</name>
</gene>
<feature type="compositionally biased region" description="Basic and acidic residues" evidence="1">
    <location>
        <begin position="87"/>
        <end position="102"/>
    </location>
</feature>
<proteinExistence type="predicted"/>
<dbReference type="EMBL" id="RBNI01006628">
    <property type="protein sequence ID" value="RUP45905.1"/>
    <property type="molecule type" value="Genomic_DNA"/>
</dbReference>
<keyword evidence="3" id="KW-1185">Reference proteome</keyword>
<evidence type="ECO:0000313" key="2">
    <source>
        <dbReference type="EMBL" id="RUP45905.1"/>
    </source>
</evidence>
<dbReference type="Proteomes" id="UP000268093">
    <property type="component" value="Unassembled WGS sequence"/>
</dbReference>
<feature type="non-terminal residue" evidence="2">
    <location>
        <position position="146"/>
    </location>
</feature>
<name>A0A433D502_9FUNG</name>
<protein>
    <submittedName>
        <fullName evidence="2">Uncharacterized protein</fullName>
    </submittedName>
</protein>
<reference evidence="2 3" key="1">
    <citation type="journal article" date="2018" name="New Phytol.">
        <title>Phylogenomics of Endogonaceae and evolution of mycorrhizas within Mucoromycota.</title>
        <authorList>
            <person name="Chang Y."/>
            <person name="Desiro A."/>
            <person name="Na H."/>
            <person name="Sandor L."/>
            <person name="Lipzen A."/>
            <person name="Clum A."/>
            <person name="Barry K."/>
            <person name="Grigoriev I.V."/>
            <person name="Martin F.M."/>
            <person name="Stajich J.E."/>
            <person name="Smith M.E."/>
            <person name="Bonito G."/>
            <person name="Spatafora J.W."/>
        </authorList>
    </citation>
    <scope>NUCLEOTIDE SEQUENCE [LARGE SCALE GENOMIC DNA]</scope>
    <source>
        <strain evidence="2 3">GMNB39</strain>
    </source>
</reference>
<accession>A0A433D502</accession>
<evidence type="ECO:0000313" key="3">
    <source>
        <dbReference type="Proteomes" id="UP000268093"/>
    </source>
</evidence>
<comment type="caution">
    <text evidence="2">The sequence shown here is derived from an EMBL/GenBank/DDBJ whole genome shotgun (WGS) entry which is preliminary data.</text>
</comment>
<dbReference type="AlphaFoldDB" id="A0A433D502"/>
<organism evidence="2 3">
    <name type="scientific">Jimgerdemannia flammicorona</name>
    <dbReference type="NCBI Taxonomy" id="994334"/>
    <lineage>
        <taxon>Eukaryota</taxon>
        <taxon>Fungi</taxon>
        <taxon>Fungi incertae sedis</taxon>
        <taxon>Mucoromycota</taxon>
        <taxon>Mucoromycotina</taxon>
        <taxon>Endogonomycetes</taxon>
        <taxon>Endogonales</taxon>
        <taxon>Endogonaceae</taxon>
        <taxon>Jimgerdemannia</taxon>
    </lineage>
</organism>
<sequence length="146" mass="17066">MIEEKKHTVFNIGENFNIGRGVRGRLCWANRKREKGLSCWVQYVQRPVALQQHQERWRIEEVSVTPRKVVYWEDECCWEDGDVGEGNTKEGDDRDAGVEDTKKGRRTGTLVRETLRKAVYQKRVDVYERWVSGVGNIIDEEGEKIP</sequence>